<dbReference type="SMART" id="SM00044">
    <property type="entry name" value="CYCc"/>
    <property type="match status" value="1"/>
</dbReference>
<dbReference type="GO" id="GO:0035556">
    <property type="term" value="P:intracellular signal transduction"/>
    <property type="evidence" value="ECO:0007669"/>
    <property type="project" value="InterPro"/>
</dbReference>
<dbReference type="Gene3D" id="1.10.10.10">
    <property type="entry name" value="Winged helix-like DNA-binding domain superfamily/Winged helix DNA-binding domain"/>
    <property type="match status" value="1"/>
</dbReference>
<dbReference type="Pfam" id="PF00211">
    <property type="entry name" value="Guanylate_cyc"/>
    <property type="match status" value="1"/>
</dbReference>
<accession>A0A1X0IGW5</accession>
<dbReference type="SUPFAM" id="SSF46894">
    <property type="entry name" value="C-terminal effector domain of the bipartite response regulators"/>
    <property type="match status" value="1"/>
</dbReference>
<protein>
    <submittedName>
        <fullName evidence="6">LuxR family transcriptional regulator</fullName>
    </submittedName>
</protein>
<dbReference type="Gene3D" id="3.40.50.300">
    <property type="entry name" value="P-loop containing nucleotide triphosphate hydrolases"/>
    <property type="match status" value="1"/>
</dbReference>
<evidence type="ECO:0000313" key="6">
    <source>
        <dbReference type="EMBL" id="ORB46289.1"/>
    </source>
</evidence>
<dbReference type="FunFam" id="1.10.10.10:FF:000553">
    <property type="entry name" value="Transcriptional regulator, LuxR family"/>
    <property type="match status" value="1"/>
</dbReference>
<dbReference type="Pfam" id="PF00196">
    <property type="entry name" value="GerE"/>
    <property type="match status" value="1"/>
</dbReference>
<dbReference type="PROSITE" id="PS50043">
    <property type="entry name" value="HTH_LUXR_2"/>
    <property type="match status" value="1"/>
</dbReference>
<dbReference type="InterPro" id="IPR016032">
    <property type="entry name" value="Sig_transdc_resp-reg_C-effctor"/>
</dbReference>
<keyword evidence="7" id="KW-1185">Reference proteome</keyword>
<dbReference type="PANTHER" id="PTHR47691">
    <property type="entry name" value="REGULATOR-RELATED"/>
    <property type="match status" value="1"/>
</dbReference>
<dbReference type="PANTHER" id="PTHR47691:SF3">
    <property type="entry name" value="HTH-TYPE TRANSCRIPTIONAL REGULATOR RV0890C-RELATED"/>
    <property type="match status" value="1"/>
</dbReference>
<reference evidence="6 7" key="1">
    <citation type="submission" date="2017-02" db="EMBL/GenBank/DDBJ databases">
        <title>The new phylogeny of genus Mycobacterium.</title>
        <authorList>
            <person name="Tortoli E."/>
            <person name="Trovato A."/>
            <person name="Cirillo D.M."/>
        </authorList>
    </citation>
    <scope>NUCLEOTIDE SEQUENCE [LARGE SCALE GENOMIC DNA]</scope>
    <source>
        <strain evidence="6 7">DSM 45000</strain>
    </source>
</reference>
<dbReference type="PRINTS" id="PR00038">
    <property type="entry name" value="HTHLUXR"/>
</dbReference>
<keyword evidence="1" id="KW-0805">Transcription regulation</keyword>
<dbReference type="EMBL" id="MVIE01000001">
    <property type="protein sequence ID" value="ORB46289.1"/>
    <property type="molecule type" value="Genomic_DNA"/>
</dbReference>
<name>A0A1X0IGW5_9MYCO</name>
<gene>
    <name evidence="6" type="ORF">BST39_00130</name>
</gene>
<evidence type="ECO:0000256" key="2">
    <source>
        <dbReference type="ARBA" id="ARBA00023125"/>
    </source>
</evidence>
<dbReference type="Pfam" id="PF25872">
    <property type="entry name" value="HTH_77"/>
    <property type="match status" value="1"/>
</dbReference>
<dbReference type="SUPFAM" id="SSF55073">
    <property type="entry name" value="Nucleotide cyclase"/>
    <property type="match status" value="1"/>
</dbReference>
<dbReference type="GO" id="GO:0003677">
    <property type="term" value="F:DNA binding"/>
    <property type="evidence" value="ECO:0007669"/>
    <property type="project" value="UniProtKB-KW"/>
</dbReference>
<dbReference type="GO" id="GO:0004016">
    <property type="term" value="F:adenylate cyclase activity"/>
    <property type="evidence" value="ECO:0007669"/>
    <property type="project" value="UniProtKB-ARBA"/>
</dbReference>
<evidence type="ECO:0000313" key="7">
    <source>
        <dbReference type="Proteomes" id="UP000192513"/>
    </source>
</evidence>
<feature type="domain" description="Guanylate cyclase" evidence="5">
    <location>
        <begin position="31"/>
        <end position="139"/>
    </location>
</feature>
<keyword evidence="2" id="KW-0238">DNA-binding</keyword>
<dbReference type="GO" id="GO:0009190">
    <property type="term" value="P:cyclic nucleotide biosynthetic process"/>
    <property type="evidence" value="ECO:0007669"/>
    <property type="project" value="InterPro"/>
</dbReference>
<dbReference type="InterPro" id="IPR011990">
    <property type="entry name" value="TPR-like_helical_dom_sf"/>
</dbReference>
<dbReference type="InterPro" id="IPR029787">
    <property type="entry name" value="Nucleotide_cyclase"/>
</dbReference>
<dbReference type="CDD" id="cd07302">
    <property type="entry name" value="CHD"/>
    <property type="match status" value="1"/>
</dbReference>
<dbReference type="SMART" id="SM00421">
    <property type="entry name" value="HTH_LUXR"/>
    <property type="match status" value="1"/>
</dbReference>
<evidence type="ECO:0000259" key="4">
    <source>
        <dbReference type="PROSITE" id="PS50043"/>
    </source>
</evidence>
<evidence type="ECO:0000256" key="3">
    <source>
        <dbReference type="ARBA" id="ARBA00023163"/>
    </source>
</evidence>
<proteinExistence type="predicted"/>
<organism evidence="6 7">
    <name type="scientific">Mycobacterium paraseoulense</name>
    <dbReference type="NCBI Taxonomy" id="590652"/>
    <lineage>
        <taxon>Bacteria</taxon>
        <taxon>Bacillati</taxon>
        <taxon>Actinomycetota</taxon>
        <taxon>Actinomycetes</taxon>
        <taxon>Mycobacteriales</taxon>
        <taxon>Mycobacteriaceae</taxon>
        <taxon>Mycobacterium</taxon>
    </lineage>
</organism>
<dbReference type="InterPro" id="IPR000792">
    <property type="entry name" value="Tscrpt_reg_LuxR_C"/>
</dbReference>
<dbReference type="PRINTS" id="PR00364">
    <property type="entry name" value="DISEASERSIST"/>
</dbReference>
<comment type="caution">
    <text evidence="6">The sequence shown here is derived from an EMBL/GenBank/DDBJ whole genome shotgun (WGS) entry which is preliminary data.</text>
</comment>
<dbReference type="SUPFAM" id="SSF52540">
    <property type="entry name" value="P-loop containing nucleoside triphosphate hydrolases"/>
    <property type="match status" value="1"/>
</dbReference>
<evidence type="ECO:0000256" key="1">
    <source>
        <dbReference type="ARBA" id="ARBA00023015"/>
    </source>
</evidence>
<dbReference type="InterPro" id="IPR001054">
    <property type="entry name" value="A/G_cyclase"/>
</dbReference>
<dbReference type="PROSITE" id="PS00622">
    <property type="entry name" value="HTH_LUXR_1"/>
    <property type="match status" value="1"/>
</dbReference>
<feature type="domain" description="HTH luxR-type" evidence="4">
    <location>
        <begin position="1037"/>
        <end position="1102"/>
    </location>
</feature>
<dbReference type="AlphaFoldDB" id="A0A1X0IGW5"/>
<dbReference type="InterPro" id="IPR027417">
    <property type="entry name" value="P-loop_NTPase"/>
</dbReference>
<dbReference type="GO" id="GO:0006355">
    <property type="term" value="P:regulation of DNA-templated transcription"/>
    <property type="evidence" value="ECO:0007669"/>
    <property type="project" value="InterPro"/>
</dbReference>
<evidence type="ECO:0000259" key="5">
    <source>
        <dbReference type="PROSITE" id="PS50125"/>
    </source>
</evidence>
<sequence length="1102" mass="118880">MLATMSQRADMLALTWSDLGVVELLPTGTVTLLLADVEGSTRLWETKPEQMAAALAVLNDTVDEAVAAHGGVRPLEQGEGDSFVTAFARASDAVACALALQRAPLAPIRLRIGVHTGEVQLRDDANYAGPTINRTARLRDLAHGGQTVLSGATEPLVADRLPDGVWLADLGSYPLRDLPRPERVMQVCHADLRNDFPPLRVRQVAVSHNLPAQLTKFVGRQAQMAELCQLVAGNRLVTLTGAGGAGKTRLGMELTSLLTNEFSDGVWYIDLAPITNSAVAPVTVARSLGLPDQPGRSTMELLQRFFAEKRMLMLLDNCEHLLDACVTLVVELLASCPQLTVLATSREPLGVAGELSWRVPSLNVVDEAVELFADRARRVRPEFAITAENTAVVEEICRRLDGMPLAIELAAARIRALSLTQIMNSLHDRFRLLTGGARTAVRRQQTLWASVDWSHALLTEPERVLFRRLAAFAGGFDLDGAQAVGADGDVERYQLVDQLSLLVDKSLVVADDTGEGMRYRLLETVRQYAQEKLGESGEADEVRTRHRNYYTATAAELESRQESGDESLLVWAQTEIDNLVAAFMWSRENSDLETALRSVSTLQLVWIACGRFREGVAGFEMVLSDGRCSEVDTAVWVRAVADQSTLTGWAVVPANEDRVQDALAAARELQDPALLARILIGCASAAFYTPEIAECYLAEATELARASGDRWSLCQILSYRATAGCLAGQPTGARAAAEEGRDIADALGFGFFSRHSRAWLAISLMMQGNLAHAARVAAGLVEEAEAAGDRPMKVYGDVARTVVLAYQGQAAAAQAAVESARVLAEALGGHWADAVGAVAAHAALAAGDAALARDATEVAWRHTVPFREVFIKSVNPLAEAALACGDLVTARNWADDCVALVPGWHQVVARTVRAFVAIAQGEPDQAERDVHEALVSATGSQGYLRVADTLECLARLAADGGNHPYAARLLGASAGIRQRMGQARYPMYQPGYDITVAAARNTLGEKDFDMMWAEGAALSTEEAIAFAQRGRGERKRPANGWASLTPMENDVVRLVREGLGNREIGARLFISPRTVQTHLTHVYAKLGLASRIQLIQDAGLRT</sequence>
<keyword evidence="3" id="KW-0804">Transcription</keyword>
<dbReference type="STRING" id="590652.BST39_00130"/>
<dbReference type="Gene3D" id="3.30.70.1230">
    <property type="entry name" value="Nucleotide cyclase"/>
    <property type="match status" value="2"/>
</dbReference>
<dbReference type="InterPro" id="IPR058852">
    <property type="entry name" value="HTH_77"/>
</dbReference>
<dbReference type="Proteomes" id="UP000192513">
    <property type="component" value="Unassembled WGS sequence"/>
</dbReference>
<dbReference type="InterPro" id="IPR036388">
    <property type="entry name" value="WH-like_DNA-bd_sf"/>
</dbReference>
<dbReference type="PROSITE" id="PS50125">
    <property type="entry name" value="GUANYLATE_CYCLASE_2"/>
    <property type="match status" value="1"/>
</dbReference>
<dbReference type="Gene3D" id="1.25.40.10">
    <property type="entry name" value="Tetratricopeptide repeat domain"/>
    <property type="match status" value="1"/>
</dbReference>
<dbReference type="CDD" id="cd06170">
    <property type="entry name" value="LuxR_C_like"/>
    <property type="match status" value="1"/>
</dbReference>